<reference evidence="6 7" key="1">
    <citation type="submission" date="2023-04" db="EMBL/GenBank/DDBJ databases">
        <title>Marinobulbifer ophiurae gen. nov., sp. Nov., isolate from tissue of brittle star Ophioplocus japonicus.</title>
        <authorList>
            <person name="Kawano K."/>
            <person name="Sawayama S."/>
            <person name="Nakagawa S."/>
        </authorList>
    </citation>
    <scope>NUCLEOTIDE SEQUENCE [LARGE SCALE GENOMIC DNA]</scope>
    <source>
        <strain evidence="6 7">NKW57</strain>
    </source>
</reference>
<dbReference type="RefSeq" id="WP_285763878.1">
    <property type="nucleotide sequence ID" value="NZ_BSYJ01000003.1"/>
</dbReference>
<sequence>MNDQSKPRRERFYSIGAVTEMTGVTAATLRSWERRYGYIRPERRESGHRLYSRDQVERIQHIVQLLGQGIRIGQVQSHLDFLQEEADANRTAAQEPVADIWDGRRQAMVFAVQAFNEGMLDAIYEEVLSVHSLNSVTQKLLIPVLLTLGNRWESGDGSVAEEHFFSCYLRNKLGARLHHKGAAPARFTILAACLPGELHELGLLMFASQAHESGIRVVMLGANTPLGNLNNVATKAGADAVVLSSSQSRVDCGLYKELKELAGRVQVPCFVGGVGAVEDGRIIKEIGCYPVGQDIDNGLAEILRTLEQHGVANGRSE</sequence>
<keyword evidence="1" id="KW-0805">Transcription regulation</keyword>
<evidence type="ECO:0000259" key="4">
    <source>
        <dbReference type="PROSITE" id="PS50937"/>
    </source>
</evidence>
<dbReference type="Gene3D" id="1.10.1240.10">
    <property type="entry name" value="Methionine synthase domain"/>
    <property type="match status" value="1"/>
</dbReference>
<keyword evidence="3" id="KW-0804">Transcription</keyword>
<dbReference type="PROSITE" id="PS50937">
    <property type="entry name" value="HTH_MERR_2"/>
    <property type="match status" value="1"/>
</dbReference>
<name>A0ABQ6LYS3_9GAMM</name>
<dbReference type="CDD" id="cd01104">
    <property type="entry name" value="HTH_MlrA-CarA"/>
    <property type="match status" value="1"/>
</dbReference>
<evidence type="ECO:0000313" key="6">
    <source>
        <dbReference type="EMBL" id="GMG87243.1"/>
    </source>
</evidence>
<dbReference type="Proteomes" id="UP001224392">
    <property type="component" value="Unassembled WGS sequence"/>
</dbReference>
<dbReference type="CDD" id="cd02065">
    <property type="entry name" value="B12-binding_like"/>
    <property type="match status" value="1"/>
</dbReference>
<dbReference type="InterPro" id="IPR009061">
    <property type="entry name" value="DNA-bd_dom_put_sf"/>
</dbReference>
<protein>
    <submittedName>
        <fullName evidence="6">HTH-type transcriptional repressor CarH</fullName>
    </submittedName>
</protein>
<dbReference type="PROSITE" id="PS51332">
    <property type="entry name" value="B12_BINDING"/>
    <property type="match status" value="1"/>
</dbReference>
<dbReference type="Pfam" id="PF02310">
    <property type="entry name" value="B12-binding"/>
    <property type="match status" value="1"/>
</dbReference>
<comment type="caution">
    <text evidence="6">The sequence shown here is derived from an EMBL/GenBank/DDBJ whole genome shotgun (WGS) entry which is preliminary data.</text>
</comment>
<evidence type="ECO:0000259" key="5">
    <source>
        <dbReference type="PROSITE" id="PS51332"/>
    </source>
</evidence>
<dbReference type="SUPFAM" id="SSF46955">
    <property type="entry name" value="Putative DNA-binding domain"/>
    <property type="match status" value="1"/>
</dbReference>
<dbReference type="EMBL" id="BSYJ01000003">
    <property type="protein sequence ID" value="GMG87243.1"/>
    <property type="molecule type" value="Genomic_DNA"/>
</dbReference>
<dbReference type="SUPFAM" id="SSF52242">
    <property type="entry name" value="Cobalamin (vitamin B12)-binding domain"/>
    <property type="match status" value="1"/>
</dbReference>
<feature type="domain" description="HTH merR-type" evidence="4">
    <location>
        <begin position="12"/>
        <end position="81"/>
    </location>
</feature>
<keyword evidence="2" id="KW-0238">DNA-binding</keyword>
<evidence type="ECO:0000256" key="1">
    <source>
        <dbReference type="ARBA" id="ARBA00023015"/>
    </source>
</evidence>
<dbReference type="InterPro" id="IPR036594">
    <property type="entry name" value="Meth_synthase_dom"/>
</dbReference>
<dbReference type="Pfam" id="PF02607">
    <property type="entry name" value="B12-binding_2"/>
    <property type="match status" value="1"/>
</dbReference>
<dbReference type="SMART" id="SM00422">
    <property type="entry name" value="HTH_MERR"/>
    <property type="match status" value="1"/>
</dbReference>
<evidence type="ECO:0000313" key="7">
    <source>
        <dbReference type="Proteomes" id="UP001224392"/>
    </source>
</evidence>
<dbReference type="InterPro" id="IPR000551">
    <property type="entry name" value="MerR-type_HTH_dom"/>
</dbReference>
<dbReference type="PANTHER" id="PTHR30204:SF67">
    <property type="entry name" value="HTH-TYPE TRANSCRIPTIONAL REGULATOR MLRA-RELATED"/>
    <property type="match status" value="1"/>
</dbReference>
<keyword evidence="7" id="KW-1185">Reference proteome</keyword>
<organism evidence="6 7">
    <name type="scientific">Biformimicrobium ophioploci</name>
    <dbReference type="NCBI Taxonomy" id="3036711"/>
    <lineage>
        <taxon>Bacteria</taxon>
        <taxon>Pseudomonadati</taxon>
        <taxon>Pseudomonadota</taxon>
        <taxon>Gammaproteobacteria</taxon>
        <taxon>Cellvibrionales</taxon>
        <taxon>Microbulbiferaceae</taxon>
        <taxon>Biformimicrobium</taxon>
    </lineage>
</organism>
<dbReference type="Gene3D" id="3.40.50.280">
    <property type="entry name" value="Cobalamin-binding domain"/>
    <property type="match status" value="1"/>
</dbReference>
<evidence type="ECO:0000256" key="2">
    <source>
        <dbReference type="ARBA" id="ARBA00023125"/>
    </source>
</evidence>
<dbReference type="Gene3D" id="1.10.1660.10">
    <property type="match status" value="1"/>
</dbReference>
<gene>
    <name evidence="6" type="primary">carH</name>
    <name evidence="6" type="ORF">MNKW57_15640</name>
</gene>
<dbReference type="PANTHER" id="PTHR30204">
    <property type="entry name" value="REDOX-CYCLING DRUG-SENSING TRANSCRIPTIONAL ACTIVATOR SOXR"/>
    <property type="match status" value="1"/>
</dbReference>
<dbReference type="InterPro" id="IPR047057">
    <property type="entry name" value="MerR_fam"/>
</dbReference>
<proteinExistence type="predicted"/>
<dbReference type="InterPro" id="IPR006158">
    <property type="entry name" value="Cobalamin-bd"/>
</dbReference>
<accession>A0ABQ6LYS3</accession>
<feature type="domain" description="B12-binding" evidence="5">
    <location>
        <begin position="186"/>
        <end position="313"/>
    </location>
</feature>
<dbReference type="Pfam" id="PF13411">
    <property type="entry name" value="MerR_1"/>
    <property type="match status" value="1"/>
</dbReference>
<dbReference type="InterPro" id="IPR003759">
    <property type="entry name" value="Cbl-bd_cap"/>
</dbReference>
<evidence type="ECO:0000256" key="3">
    <source>
        <dbReference type="ARBA" id="ARBA00023163"/>
    </source>
</evidence>
<dbReference type="InterPro" id="IPR036724">
    <property type="entry name" value="Cobalamin-bd_sf"/>
</dbReference>